<comment type="caution">
    <text evidence="2">The sequence shown here is derived from an EMBL/GenBank/DDBJ whole genome shotgun (WGS) entry which is preliminary data.</text>
</comment>
<name>A0A1A5YHJ1_9BACL</name>
<gene>
    <name evidence="2" type="ORF">A7K91_05610</name>
</gene>
<dbReference type="CDD" id="cd00093">
    <property type="entry name" value="HTH_XRE"/>
    <property type="match status" value="1"/>
</dbReference>
<keyword evidence="3" id="KW-1185">Reference proteome</keyword>
<dbReference type="Gene3D" id="1.10.260.40">
    <property type="entry name" value="lambda repressor-like DNA-binding domains"/>
    <property type="match status" value="1"/>
</dbReference>
<dbReference type="RefSeq" id="WP_068684325.1">
    <property type="nucleotide sequence ID" value="NZ_LYPA01000064.1"/>
</dbReference>
<sequence length="128" mass="14273">MDGIKGRIKYLRKKHGLTMAEFSARIHVSAGNVGDWESEKRSSTPGTKALIAIAEEFEVSLDWLLLGKSPGDAQTSWNITEEWGPVQSETERYPPFQTLMSIASTLSTKDVDLLSQVASRFQTKTRDI</sequence>
<organism evidence="2 3">
    <name type="scientific">Paenibacillus oryzae</name>
    <dbReference type="NCBI Taxonomy" id="1844972"/>
    <lineage>
        <taxon>Bacteria</taxon>
        <taxon>Bacillati</taxon>
        <taxon>Bacillota</taxon>
        <taxon>Bacilli</taxon>
        <taxon>Bacillales</taxon>
        <taxon>Paenibacillaceae</taxon>
        <taxon>Paenibacillus</taxon>
    </lineage>
</organism>
<evidence type="ECO:0000313" key="3">
    <source>
        <dbReference type="Proteomes" id="UP000092024"/>
    </source>
</evidence>
<dbReference type="Pfam" id="PF01381">
    <property type="entry name" value="HTH_3"/>
    <property type="match status" value="1"/>
</dbReference>
<dbReference type="AlphaFoldDB" id="A0A1A5YHJ1"/>
<dbReference type="InterPro" id="IPR001387">
    <property type="entry name" value="Cro/C1-type_HTH"/>
</dbReference>
<evidence type="ECO:0000313" key="2">
    <source>
        <dbReference type="EMBL" id="OBR65039.1"/>
    </source>
</evidence>
<dbReference type="InterPro" id="IPR010982">
    <property type="entry name" value="Lambda_DNA-bd_dom_sf"/>
</dbReference>
<dbReference type="EMBL" id="LYPA01000064">
    <property type="protein sequence ID" value="OBR65039.1"/>
    <property type="molecule type" value="Genomic_DNA"/>
</dbReference>
<dbReference type="PROSITE" id="PS50943">
    <property type="entry name" value="HTH_CROC1"/>
    <property type="match status" value="1"/>
</dbReference>
<feature type="domain" description="HTH cro/C1-type" evidence="1">
    <location>
        <begin position="8"/>
        <end position="64"/>
    </location>
</feature>
<reference evidence="2 3" key="1">
    <citation type="submission" date="2016-05" db="EMBL/GenBank/DDBJ databases">
        <title>Paenibacillus oryzae. sp. nov., isolated from the rice root.</title>
        <authorList>
            <person name="Zhang J."/>
            <person name="Zhang X."/>
        </authorList>
    </citation>
    <scope>NUCLEOTIDE SEQUENCE [LARGE SCALE GENOMIC DNA]</scope>
    <source>
        <strain evidence="2 3">1DrF-4</strain>
    </source>
</reference>
<evidence type="ECO:0000259" key="1">
    <source>
        <dbReference type="PROSITE" id="PS50943"/>
    </source>
</evidence>
<proteinExistence type="predicted"/>
<dbReference type="STRING" id="1844972.A7K91_05610"/>
<dbReference type="OrthoDB" id="2365258at2"/>
<dbReference type="SUPFAM" id="SSF47413">
    <property type="entry name" value="lambda repressor-like DNA-binding domains"/>
    <property type="match status" value="1"/>
</dbReference>
<dbReference type="SMART" id="SM00530">
    <property type="entry name" value="HTH_XRE"/>
    <property type="match status" value="1"/>
</dbReference>
<dbReference type="Proteomes" id="UP000092024">
    <property type="component" value="Unassembled WGS sequence"/>
</dbReference>
<protein>
    <recommendedName>
        <fullName evidence="1">HTH cro/C1-type domain-containing protein</fullName>
    </recommendedName>
</protein>
<accession>A0A1A5YHJ1</accession>
<dbReference type="GO" id="GO:0003677">
    <property type="term" value="F:DNA binding"/>
    <property type="evidence" value="ECO:0007669"/>
    <property type="project" value="InterPro"/>
</dbReference>